<dbReference type="Pfam" id="PF00005">
    <property type="entry name" value="ABC_tran"/>
    <property type="match status" value="2"/>
</dbReference>
<evidence type="ECO:0000256" key="6">
    <source>
        <dbReference type="ARBA" id="ARBA00022840"/>
    </source>
</evidence>
<dbReference type="STRING" id="1210086.GCA_001613105_07065"/>
<dbReference type="PANTHER" id="PTHR43790:SF9">
    <property type="entry name" value="GALACTOFURANOSE TRANSPORTER ATP-BINDING PROTEIN YTFR"/>
    <property type="match status" value="1"/>
</dbReference>
<evidence type="ECO:0000256" key="5">
    <source>
        <dbReference type="ARBA" id="ARBA00022741"/>
    </source>
</evidence>
<dbReference type="InterPro" id="IPR050107">
    <property type="entry name" value="ABC_carbohydrate_import_ATPase"/>
</dbReference>
<dbReference type="FunFam" id="3.40.50.300:FF:000127">
    <property type="entry name" value="Ribose import ATP-binding protein RbsA"/>
    <property type="match status" value="1"/>
</dbReference>
<evidence type="ECO:0000256" key="2">
    <source>
        <dbReference type="ARBA" id="ARBA00022448"/>
    </source>
</evidence>
<keyword evidence="8" id="KW-0472">Membrane</keyword>
<dbReference type="GO" id="GO:0005524">
    <property type="term" value="F:ATP binding"/>
    <property type="evidence" value="ECO:0007669"/>
    <property type="project" value="UniProtKB-KW"/>
</dbReference>
<dbReference type="RefSeq" id="WP_068006920.1">
    <property type="nucleotide sequence ID" value="NZ_QQBC01000014.1"/>
</dbReference>
<dbReference type="GO" id="GO:0005886">
    <property type="term" value="C:plasma membrane"/>
    <property type="evidence" value="ECO:0007669"/>
    <property type="project" value="UniProtKB-SubCell"/>
</dbReference>
<evidence type="ECO:0000313" key="10">
    <source>
        <dbReference type="EMBL" id="RDI61453.1"/>
    </source>
</evidence>
<comment type="subcellular location">
    <subcellularLocation>
        <location evidence="1">Cell membrane</location>
        <topology evidence="1">Peripheral membrane protein</topology>
    </subcellularLocation>
</comment>
<dbReference type="SUPFAM" id="SSF52540">
    <property type="entry name" value="P-loop containing nucleoside triphosphate hydrolases"/>
    <property type="match status" value="2"/>
</dbReference>
<keyword evidence="5" id="KW-0547">Nucleotide-binding</keyword>
<protein>
    <submittedName>
        <fullName evidence="10">Ribose transport system ATP-binding protein</fullName>
    </submittedName>
</protein>
<dbReference type="CDD" id="cd03216">
    <property type="entry name" value="ABC_Carb_Monos_I"/>
    <property type="match status" value="1"/>
</dbReference>
<dbReference type="PROSITE" id="PS00211">
    <property type="entry name" value="ABC_TRANSPORTER_1"/>
    <property type="match status" value="1"/>
</dbReference>
<dbReference type="InterPro" id="IPR003593">
    <property type="entry name" value="AAA+_ATPase"/>
</dbReference>
<dbReference type="InterPro" id="IPR017871">
    <property type="entry name" value="ABC_transporter-like_CS"/>
</dbReference>
<dbReference type="GO" id="GO:0016887">
    <property type="term" value="F:ATP hydrolysis activity"/>
    <property type="evidence" value="ECO:0007669"/>
    <property type="project" value="InterPro"/>
</dbReference>
<feature type="domain" description="ABC transporter" evidence="9">
    <location>
        <begin position="266"/>
        <end position="511"/>
    </location>
</feature>
<name>A0A370HSE5_9NOCA</name>
<evidence type="ECO:0000259" key="9">
    <source>
        <dbReference type="PROSITE" id="PS50893"/>
    </source>
</evidence>
<reference evidence="10 11" key="1">
    <citation type="submission" date="2018-07" db="EMBL/GenBank/DDBJ databases">
        <title>Genomic Encyclopedia of Type Strains, Phase IV (KMG-IV): sequencing the most valuable type-strain genomes for metagenomic binning, comparative biology and taxonomic classification.</title>
        <authorList>
            <person name="Goeker M."/>
        </authorList>
    </citation>
    <scope>NUCLEOTIDE SEQUENCE [LARGE SCALE GENOMIC DNA]</scope>
    <source>
        <strain evidence="10 11">DSM 44290</strain>
    </source>
</reference>
<keyword evidence="3" id="KW-1003">Cell membrane</keyword>
<evidence type="ECO:0000256" key="4">
    <source>
        <dbReference type="ARBA" id="ARBA00022737"/>
    </source>
</evidence>
<dbReference type="PANTHER" id="PTHR43790">
    <property type="entry name" value="CARBOHYDRATE TRANSPORT ATP-BINDING PROTEIN MG119-RELATED"/>
    <property type="match status" value="1"/>
</dbReference>
<keyword evidence="6 10" id="KW-0067">ATP-binding</keyword>
<dbReference type="Gene3D" id="3.40.50.300">
    <property type="entry name" value="P-loop containing nucleotide triphosphate hydrolases"/>
    <property type="match status" value="2"/>
</dbReference>
<dbReference type="InterPro" id="IPR003439">
    <property type="entry name" value="ABC_transporter-like_ATP-bd"/>
</dbReference>
<dbReference type="Proteomes" id="UP000254869">
    <property type="component" value="Unassembled WGS sequence"/>
</dbReference>
<dbReference type="CDD" id="cd03215">
    <property type="entry name" value="ABC_Carb_Monos_II"/>
    <property type="match status" value="1"/>
</dbReference>
<evidence type="ECO:0000313" key="11">
    <source>
        <dbReference type="Proteomes" id="UP000254869"/>
    </source>
</evidence>
<comment type="caution">
    <text evidence="10">The sequence shown here is derived from an EMBL/GenBank/DDBJ whole genome shotgun (WGS) entry which is preliminary data.</text>
</comment>
<dbReference type="InterPro" id="IPR027417">
    <property type="entry name" value="P-loop_NTPase"/>
</dbReference>
<dbReference type="PROSITE" id="PS50893">
    <property type="entry name" value="ABC_TRANSPORTER_2"/>
    <property type="match status" value="2"/>
</dbReference>
<keyword evidence="4" id="KW-0677">Repeat</keyword>
<keyword evidence="11" id="KW-1185">Reference proteome</keyword>
<sequence length="527" mass="56870">MTDLDERPVLLTMSGITKGFPGVQALRGVDLTLRRGEVLALLGENGAGKSTLMNVLAGVFTPDAGHIEIDGDPVQLRSPREAARHGIAMIHQELNLVPQLSIADNLFLGHELRTARGTLDRPAMDARTRELLERVGLRLPPRRPVWQCRLAEQQLIEVAKALNHRLAVLVMDEPTSALTESEAQRLFTVIRGLTAREVGVVYISHRIEELAQIADSVTVLRDGAHVGQRAMAGTARGELIQLMVGRPLGELYPRRPEQHSGDGAVLRVDGLSTRPAPGAETVALRDISFDVAAGEIVGLAGLMGAGRSEVLEALYGAGPALDGRIELQGRRYVPRSPRRAIARGFALVAEDRKAQSLVLGNTVRFNASLAASARFLRPWRTVDARRERAAVARQLSELRVKAASPMSVVATLSGGNQQKVVLAKCLLTKPSVLLMDEPTRGIDVGAKAEVHALMDQLARGGAAIVAVSSELPELIGMCDRILVLCEGRITGEFHRDAARGEPFDQERILTAAMARPTALDDRAQVDS</sequence>
<dbReference type="SMART" id="SM00382">
    <property type="entry name" value="AAA"/>
    <property type="match status" value="2"/>
</dbReference>
<organism evidence="10 11">
    <name type="scientific">Nocardia pseudobrasiliensis</name>
    <dbReference type="NCBI Taxonomy" id="45979"/>
    <lineage>
        <taxon>Bacteria</taxon>
        <taxon>Bacillati</taxon>
        <taxon>Actinomycetota</taxon>
        <taxon>Actinomycetes</taxon>
        <taxon>Mycobacteriales</taxon>
        <taxon>Nocardiaceae</taxon>
        <taxon>Nocardia</taxon>
    </lineage>
</organism>
<gene>
    <name evidence="10" type="ORF">DFR76_114179</name>
</gene>
<evidence type="ECO:0000256" key="7">
    <source>
        <dbReference type="ARBA" id="ARBA00022967"/>
    </source>
</evidence>
<keyword evidence="2" id="KW-0813">Transport</keyword>
<feature type="domain" description="ABC transporter" evidence="9">
    <location>
        <begin position="11"/>
        <end position="247"/>
    </location>
</feature>
<dbReference type="AlphaFoldDB" id="A0A370HSE5"/>
<evidence type="ECO:0000256" key="3">
    <source>
        <dbReference type="ARBA" id="ARBA00022475"/>
    </source>
</evidence>
<proteinExistence type="predicted"/>
<dbReference type="EMBL" id="QQBC01000014">
    <property type="protein sequence ID" value="RDI61453.1"/>
    <property type="molecule type" value="Genomic_DNA"/>
</dbReference>
<accession>A0A370HSE5</accession>
<evidence type="ECO:0000256" key="8">
    <source>
        <dbReference type="ARBA" id="ARBA00023136"/>
    </source>
</evidence>
<evidence type="ECO:0000256" key="1">
    <source>
        <dbReference type="ARBA" id="ARBA00004202"/>
    </source>
</evidence>
<keyword evidence="7" id="KW-1278">Translocase</keyword>